<dbReference type="PROSITE" id="PS51384">
    <property type="entry name" value="FAD_FR"/>
    <property type="match status" value="1"/>
</dbReference>
<keyword evidence="7" id="KW-0274">FAD</keyword>
<keyword evidence="8 13" id="KW-1133">Transmembrane helix</keyword>
<evidence type="ECO:0000256" key="6">
    <source>
        <dbReference type="ARBA" id="ARBA00022723"/>
    </source>
</evidence>
<dbReference type="Pfam" id="PF00175">
    <property type="entry name" value="NAD_binding_1"/>
    <property type="match status" value="1"/>
</dbReference>
<keyword evidence="12 13" id="KW-0472">Membrane</keyword>
<evidence type="ECO:0000256" key="1">
    <source>
        <dbReference type="ARBA" id="ARBA00001974"/>
    </source>
</evidence>
<feature type="transmembrane region" description="Helical" evidence="13">
    <location>
        <begin position="20"/>
        <end position="43"/>
    </location>
</feature>
<evidence type="ECO:0000313" key="16">
    <source>
        <dbReference type="Proteomes" id="UP000198221"/>
    </source>
</evidence>
<evidence type="ECO:0000256" key="12">
    <source>
        <dbReference type="ARBA" id="ARBA00023136"/>
    </source>
</evidence>
<feature type="transmembrane region" description="Helical" evidence="13">
    <location>
        <begin position="176"/>
        <end position="194"/>
    </location>
</feature>
<dbReference type="Gene3D" id="3.40.50.80">
    <property type="entry name" value="Nucleotide-binding domain of ferredoxin-NADP reductase (FNR) module"/>
    <property type="match status" value="1"/>
</dbReference>
<evidence type="ECO:0000256" key="8">
    <source>
        <dbReference type="ARBA" id="ARBA00022989"/>
    </source>
</evidence>
<dbReference type="AlphaFoldDB" id="A0A1C5IUP8"/>
<keyword evidence="9" id="KW-0560">Oxidoreductase</keyword>
<dbReference type="InterPro" id="IPR017927">
    <property type="entry name" value="FAD-bd_FR_type"/>
</dbReference>
<dbReference type="Gene3D" id="2.40.30.10">
    <property type="entry name" value="Translation factors"/>
    <property type="match status" value="1"/>
</dbReference>
<keyword evidence="10" id="KW-0408">Iron</keyword>
<keyword evidence="11" id="KW-0411">Iron-sulfur</keyword>
<keyword evidence="16" id="KW-1185">Reference proteome</keyword>
<evidence type="ECO:0000256" key="2">
    <source>
        <dbReference type="ARBA" id="ARBA00004141"/>
    </source>
</evidence>
<keyword evidence="3" id="KW-0285">Flavoprotein</keyword>
<feature type="transmembrane region" description="Helical" evidence="13">
    <location>
        <begin position="206"/>
        <end position="226"/>
    </location>
</feature>
<dbReference type="Proteomes" id="UP000198221">
    <property type="component" value="Chromosome I"/>
</dbReference>
<dbReference type="GO" id="GO:0016020">
    <property type="term" value="C:membrane"/>
    <property type="evidence" value="ECO:0007669"/>
    <property type="project" value="UniProtKB-SubCell"/>
</dbReference>
<dbReference type="SUPFAM" id="SSF52343">
    <property type="entry name" value="Ferredoxin reductase-like, C-terminal NADP-linked domain"/>
    <property type="match status" value="1"/>
</dbReference>
<name>A0A1C5IUP8_9ACTN</name>
<evidence type="ECO:0000256" key="4">
    <source>
        <dbReference type="ARBA" id="ARBA00022692"/>
    </source>
</evidence>
<organism evidence="15 16">
    <name type="scientific">Micromonospora inositola</name>
    <dbReference type="NCBI Taxonomy" id="47865"/>
    <lineage>
        <taxon>Bacteria</taxon>
        <taxon>Bacillati</taxon>
        <taxon>Actinomycetota</taxon>
        <taxon>Actinomycetes</taxon>
        <taxon>Micromonosporales</taxon>
        <taxon>Micromonosporaceae</taxon>
        <taxon>Micromonospora</taxon>
    </lineage>
</organism>
<evidence type="ECO:0000256" key="13">
    <source>
        <dbReference type="SAM" id="Phobius"/>
    </source>
</evidence>
<accession>A0A1C5IUP8</accession>
<dbReference type="GO" id="GO:0046872">
    <property type="term" value="F:metal ion binding"/>
    <property type="evidence" value="ECO:0007669"/>
    <property type="project" value="UniProtKB-KW"/>
</dbReference>
<dbReference type="PANTHER" id="PTHR47354">
    <property type="entry name" value="NADH OXIDOREDUCTASE HCR"/>
    <property type="match status" value="1"/>
</dbReference>
<dbReference type="InterPro" id="IPR050415">
    <property type="entry name" value="MRET"/>
</dbReference>
<feature type="transmembrane region" description="Helical" evidence="13">
    <location>
        <begin position="101"/>
        <end position="123"/>
    </location>
</feature>
<feature type="transmembrane region" description="Helical" evidence="13">
    <location>
        <begin position="63"/>
        <end position="81"/>
    </location>
</feature>
<dbReference type="InterPro" id="IPR013130">
    <property type="entry name" value="Fe3_Rdtase_TM_dom"/>
</dbReference>
<evidence type="ECO:0000256" key="10">
    <source>
        <dbReference type="ARBA" id="ARBA00023004"/>
    </source>
</evidence>
<feature type="domain" description="FAD-binding FR-type" evidence="14">
    <location>
        <begin position="231"/>
        <end position="331"/>
    </location>
</feature>
<dbReference type="GO" id="GO:0016491">
    <property type="term" value="F:oxidoreductase activity"/>
    <property type="evidence" value="ECO:0007669"/>
    <property type="project" value="UniProtKB-KW"/>
</dbReference>
<evidence type="ECO:0000256" key="5">
    <source>
        <dbReference type="ARBA" id="ARBA00022714"/>
    </source>
</evidence>
<dbReference type="RefSeq" id="WP_089013207.1">
    <property type="nucleotide sequence ID" value="NZ_LT607754.1"/>
</dbReference>
<evidence type="ECO:0000313" key="15">
    <source>
        <dbReference type="EMBL" id="SCG61873.1"/>
    </source>
</evidence>
<dbReference type="GO" id="GO:0051537">
    <property type="term" value="F:2 iron, 2 sulfur cluster binding"/>
    <property type="evidence" value="ECO:0007669"/>
    <property type="project" value="UniProtKB-KW"/>
</dbReference>
<keyword evidence="6" id="KW-0479">Metal-binding</keyword>
<proteinExistence type="predicted"/>
<dbReference type="EMBL" id="LT607754">
    <property type="protein sequence ID" value="SCG61873.1"/>
    <property type="molecule type" value="Genomic_DNA"/>
</dbReference>
<sequence>MTGKAQAVAAAARPARTAAWSWWADVIASAGAVSVLIVVALWVRGGGVQDLRGWAAGLTSLGRLTGLVAADLLLIQVLLIARVPWIEGTYGQDTLARWHRVVGFVSFDLLLAHIVLITAGYAATDGASVTGEAWTLVTTYPGMLLALAGAAALTMVVLTSLRAARRRLRYEAWHLLHLYAYLGVGLALPHQLWTGADFTSSRAATLYWWTAYAACAGAVVGFRLGLPAWRTMRHRLTVAAVVPEAPGVHSIYMRGRHLDRLPVRAGQFFQWRFLSGPGWSRGHPYSLSAVPREDMLRITVRSRGEGSEKVSELRPGTRVLIEGPYGRLTAARRTAPRVTMIASGIGITPLRTLLEALPYAPGEATLLYRARSAEDLVFRQELERLAAARGVRVEYLLGPRGREDSWLPAGVGDDVKALRELVPDIAQHDVFICGPDEWMQAVVRAARQAGVPAERIHLERFTW</sequence>
<feature type="transmembrane region" description="Helical" evidence="13">
    <location>
        <begin position="143"/>
        <end position="164"/>
    </location>
</feature>
<dbReference type="GO" id="GO:0050660">
    <property type="term" value="F:flavin adenine dinucleotide binding"/>
    <property type="evidence" value="ECO:0007669"/>
    <property type="project" value="TreeGrafter"/>
</dbReference>
<evidence type="ECO:0000256" key="7">
    <source>
        <dbReference type="ARBA" id="ARBA00022827"/>
    </source>
</evidence>
<dbReference type="Pfam" id="PF01794">
    <property type="entry name" value="Ferric_reduct"/>
    <property type="match status" value="1"/>
</dbReference>
<dbReference type="PANTHER" id="PTHR47354:SF8">
    <property type="entry name" value="1,2-PHENYLACETYL-COA EPOXIDASE, SUBUNIT E"/>
    <property type="match status" value="1"/>
</dbReference>
<dbReference type="OrthoDB" id="9801223at2"/>
<dbReference type="InterPro" id="IPR039261">
    <property type="entry name" value="FNR_nucleotide-bd"/>
</dbReference>
<evidence type="ECO:0000256" key="11">
    <source>
        <dbReference type="ARBA" id="ARBA00023014"/>
    </source>
</evidence>
<evidence type="ECO:0000256" key="9">
    <source>
        <dbReference type="ARBA" id="ARBA00023002"/>
    </source>
</evidence>
<evidence type="ECO:0000259" key="14">
    <source>
        <dbReference type="PROSITE" id="PS51384"/>
    </source>
</evidence>
<dbReference type="InterPro" id="IPR001433">
    <property type="entry name" value="OxRdtase_FAD/NAD-bd"/>
</dbReference>
<comment type="subcellular location">
    <subcellularLocation>
        <location evidence="2">Membrane</location>
        <topology evidence="2">Multi-pass membrane protein</topology>
    </subcellularLocation>
</comment>
<keyword evidence="5" id="KW-0001">2Fe-2S</keyword>
<dbReference type="PRINTS" id="PR00406">
    <property type="entry name" value="CYTB5RDTASE"/>
</dbReference>
<dbReference type="SUPFAM" id="SSF63380">
    <property type="entry name" value="Riboflavin synthase domain-like"/>
    <property type="match status" value="1"/>
</dbReference>
<dbReference type="InterPro" id="IPR017938">
    <property type="entry name" value="Riboflavin_synthase-like_b-brl"/>
</dbReference>
<gene>
    <name evidence="15" type="ORF">GA0070613_3458</name>
</gene>
<dbReference type="CDD" id="cd06198">
    <property type="entry name" value="FNR_like_3"/>
    <property type="match status" value="1"/>
</dbReference>
<comment type="cofactor">
    <cofactor evidence="1">
        <name>FAD</name>
        <dbReference type="ChEBI" id="CHEBI:57692"/>
    </cofactor>
</comment>
<reference evidence="16" key="1">
    <citation type="submission" date="2016-06" db="EMBL/GenBank/DDBJ databases">
        <authorList>
            <person name="Varghese N."/>
            <person name="Submissions Spin"/>
        </authorList>
    </citation>
    <scope>NUCLEOTIDE SEQUENCE [LARGE SCALE GENOMIC DNA]</scope>
    <source>
        <strain evidence="16">DSM 43819</strain>
    </source>
</reference>
<protein>
    <submittedName>
        <fullName evidence="15">Predicted ferric reductase</fullName>
    </submittedName>
</protein>
<evidence type="ECO:0000256" key="3">
    <source>
        <dbReference type="ARBA" id="ARBA00022630"/>
    </source>
</evidence>
<keyword evidence="4 13" id="KW-0812">Transmembrane</keyword>